<dbReference type="EMBL" id="BMXL01000039">
    <property type="protein sequence ID" value="GHD36416.1"/>
    <property type="molecule type" value="Genomic_DNA"/>
</dbReference>
<proteinExistence type="predicted"/>
<feature type="transmembrane region" description="Helical" evidence="1">
    <location>
        <begin position="98"/>
        <end position="119"/>
    </location>
</feature>
<keyword evidence="1" id="KW-0472">Membrane</keyword>
<dbReference type="InterPro" id="IPR006976">
    <property type="entry name" value="VanZ-like"/>
</dbReference>
<evidence type="ECO:0000313" key="3">
    <source>
        <dbReference type="EMBL" id="GHD36416.1"/>
    </source>
</evidence>
<keyword evidence="1" id="KW-1133">Transmembrane helix</keyword>
<organism evidence="3 4">
    <name type="scientific">Nocardiopsis kunsanensis</name>
    <dbReference type="NCBI Taxonomy" id="141693"/>
    <lineage>
        <taxon>Bacteria</taxon>
        <taxon>Bacillati</taxon>
        <taxon>Actinomycetota</taxon>
        <taxon>Actinomycetes</taxon>
        <taxon>Streptosporangiales</taxon>
        <taxon>Nocardiopsidaceae</taxon>
        <taxon>Nocardiopsis</taxon>
    </lineage>
</organism>
<feature type="transmembrane region" description="Helical" evidence="1">
    <location>
        <begin position="16"/>
        <end position="40"/>
    </location>
</feature>
<sequence>MLHYIGAMGFSNITGLLIFSVYAFPVLGGVVLLIAGFLLMRGWSWNKALLRALVDALAVASLIPAVLLTLVMPGGVHTTIELVPLADMWATGINATTLYQNAGNVLLFLPFGALLPVAFNGVFARLWRILAVAAGIAVAIEVLQYLLDVGRVSSTDDVILNTAGAALGCVLTQHWWRRPAAESHRSPADATRSTPAQR</sequence>
<feature type="transmembrane region" description="Helical" evidence="1">
    <location>
        <begin position="52"/>
        <end position="72"/>
    </location>
</feature>
<protein>
    <recommendedName>
        <fullName evidence="2">VanZ-like domain-containing protein</fullName>
    </recommendedName>
</protein>
<evidence type="ECO:0000256" key="1">
    <source>
        <dbReference type="SAM" id="Phobius"/>
    </source>
</evidence>
<dbReference type="InterPro" id="IPR053150">
    <property type="entry name" value="Teicoplanin_resist-assoc"/>
</dbReference>
<dbReference type="PANTHER" id="PTHR36834:SF1">
    <property type="entry name" value="INTEGRAL MEMBRANE PROTEIN"/>
    <property type="match status" value="1"/>
</dbReference>
<gene>
    <name evidence="3" type="ORF">GCM10007147_43770</name>
</gene>
<feature type="transmembrane region" description="Helical" evidence="1">
    <location>
        <begin position="126"/>
        <end position="146"/>
    </location>
</feature>
<dbReference type="PANTHER" id="PTHR36834">
    <property type="entry name" value="MEMBRANE PROTEIN-RELATED"/>
    <property type="match status" value="1"/>
</dbReference>
<dbReference type="Pfam" id="PF04892">
    <property type="entry name" value="VanZ"/>
    <property type="match status" value="1"/>
</dbReference>
<dbReference type="AlphaFoldDB" id="A0A918XLN6"/>
<evidence type="ECO:0000259" key="2">
    <source>
        <dbReference type="Pfam" id="PF04892"/>
    </source>
</evidence>
<evidence type="ECO:0000313" key="4">
    <source>
        <dbReference type="Proteomes" id="UP000654947"/>
    </source>
</evidence>
<reference evidence="3 4" key="1">
    <citation type="journal article" date="2014" name="Int. J. Syst. Evol. Microbiol.">
        <title>Complete genome sequence of Corynebacterium casei LMG S-19264T (=DSM 44701T), isolated from a smear-ripened cheese.</title>
        <authorList>
            <consortium name="US DOE Joint Genome Institute (JGI-PGF)"/>
            <person name="Walter F."/>
            <person name="Albersmeier A."/>
            <person name="Kalinowski J."/>
            <person name="Ruckert C."/>
        </authorList>
    </citation>
    <scope>NUCLEOTIDE SEQUENCE [LARGE SCALE GENOMIC DNA]</scope>
    <source>
        <strain evidence="3 4">KCTC 19473</strain>
    </source>
</reference>
<comment type="caution">
    <text evidence="3">The sequence shown here is derived from an EMBL/GenBank/DDBJ whole genome shotgun (WGS) entry which is preliminary data.</text>
</comment>
<name>A0A918XLN6_9ACTN</name>
<feature type="domain" description="VanZ-like" evidence="2">
    <location>
        <begin position="76"/>
        <end position="172"/>
    </location>
</feature>
<keyword evidence="4" id="KW-1185">Reference proteome</keyword>
<accession>A0A918XLN6</accession>
<keyword evidence="1" id="KW-0812">Transmembrane</keyword>
<dbReference type="Proteomes" id="UP000654947">
    <property type="component" value="Unassembled WGS sequence"/>
</dbReference>